<gene>
    <name evidence="1" type="ORF">INT45_010248</name>
</gene>
<proteinExistence type="predicted"/>
<evidence type="ECO:0000313" key="1">
    <source>
        <dbReference type="EMBL" id="KAG2203846.1"/>
    </source>
</evidence>
<dbReference type="AlphaFoldDB" id="A0A8H7R3R2"/>
<dbReference type="EMBL" id="JAEPRB010001483">
    <property type="protein sequence ID" value="KAG2203846.1"/>
    <property type="molecule type" value="Genomic_DNA"/>
</dbReference>
<dbReference type="Proteomes" id="UP000646827">
    <property type="component" value="Unassembled WGS sequence"/>
</dbReference>
<accession>A0A8H7R3R2</accession>
<keyword evidence="2" id="KW-1185">Reference proteome</keyword>
<evidence type="ECO:0000313" key="2">
    <source>
        <dbReference type="Proteomes" id="UP000646827"/>
    </source>
</evidence>
<protein>
    <submittedName>
        <fullName evidence="1">Uncharacterized protein</fullName>
    </submittedName>
</protein>
<sequence length="71" mass="7778">MCENHTPKLISAKKAISGWNLYVSKSRNEELAAANANGENLISETIGEYITRYSSTYDAETSVLHGSDRIG</sequence>
<comment type="caution">
    <text evidence="1">The sequence shown here is derived from an EMBL/GenBank/DDBJ whole genome shotgun (WGS) entry which is preliminary data.</text>
</comment>
<organism evidence="1 2">
    <name type="scientific">Circinella minor</name>
    <dbReference type="NCBI Taxonomy" id="1195481"/>
    <lineage>
        <taxon>Eukaryota</taxon>
        <taxon>Fungi</taxon>
        <taxon>Fungi incertae sedis</taxon>
        <taxon>Mucoromycota</taxon>
        <taxon>Mucoromycotina</taxon>
        <taxon>Mucoromycetes</taxon>
        <taxon>Mucorales</taxon>
        <taxon>Lichtheimiaceae</taxon>
        <taxon>Circinella</taxon>
    </lineage>
</organism>
<name>A0A8H7R3R2_9FUNG</name>
<reference evidence="1 2" key="1">
    <citation type="submission" date="2020-12" db="EMBL/GenBank/DDBJ databases">
        <title>Metabolic potential, ecology and presence of endohyphal bacteria is reflected in genomic diversity of Mucoromycotina.</title>
        <authorList>
            <person name="Muszewska A."/>
            <person name="Okrasinska A."/>
            <person name="Steczkiewicz K."/>
            <person name="Drgas O."/>
            <person name="Orlowska M."/>
            <person name="Perlinska-Lenart U."/>
            <person name="Aleksandrzak-Piekarczyk T."/>
            <person name="Szatraj K."/>
            <person name="Zielenkiewicz U."/>
            <person name="Pilsyk S."/>
            <person name="Malc E."/>
            <person name="Mieczkowski P."/>
            <person name="Kruszewska J.S."/>
            <person name="Biernat P."/>
            <person name="Pawlowska J."/>
        </authorList>
    </citation>
    <scope>NUCLEOTIDE SEQUENCE [LARGE SCALE GENOMIC DNA]</scope>
    <source>
        <strain evidence="1 2">CBS 142.35</strain>
    </source>
</reference>